<dbReference type="InterPro" id="IPR006638">
    <property type="entry name" value="Elp3/MiaA/NifB-like_rSAM"/>
</dbReference>
<feature type="domain" description="Radical SAM core" evidence="10">
    <location>
        <begin position="45"/>
        <end position="261"/>
    </location>
</feature>
<evidence type="ECO:0000313" key="11">
    <source>
        <dbReference type="EMBL" id="PIS29368.1"/>
    </source>
</evidence>
<dbReference type="SMART" id="SM00729">
    <property type="entry name" value="Elp3"/>
    <property type="match status" value="1"/>
</dbReference>
<dbReference type="InterPro" id="IPR013785">
    <property type="entry name" value="Aldolase_TIM"/>
</dbReference>
<evidence type="ECO:0000313" key="12">
    <source>
        <dbReference type="Proteomes" id="UP000231343"/>
    </source>
</evidence>
<dbReference type="GO" id="GO:0016992">
    <property type="term" value="F:lipoate synthase activity"/>
    <property type="evidence" value="ECO:0007669"/>
    <property type="project" value="UniProtKB-UniRule"/>
</dbReference>
<dbReference type="InterPro" id="IPR003698">
    <property type="entry name" value="Lipoyl_synth"/>
</dbReference>
<evidence type="ECO:0000256" key="8">
    <source>
        <dbReference type="ARBA" id="ARBA00047326"/>
    </source>
</evidence>
<proteinExistence type="inferred from homology"/>
<feature type="binding site" evidence="9">
    <location>
        <position position="38"/>
    </location>
    <ligand>
        <name>[4Fe-4S] cluster</name>
        <dbReference type="ChEBI" id="CHEBI:49883"/>
        <label>1</label>
    </ligand>
</feature>
<dbReference type="SFLD" id="SFLDS00029">
    <property type="entry name" value="Radical_SAM"/>
    <property type="match status" value="1"/>
</dbReference>
<dbReference type="AlphaFoldDB" id="A0A2H0XYX6"/>
<comment type="similarity">
    <text evidence="9">Belongs to the radical SAM superfamily. Lipoyl synthase family.</text>
</comment>
<dbReference type="SUPFAM" id="SSF102114">
    <property type="entry name" value="Radical SAM enzymes"/>
    <property type="match status" value="1"/>
</dbReference>
<feature type="binding site" evidence="9">
    <location>
        <position position="272"/>
    </location>
    <ligand>
        <name>[4Fe-4S] cluster</name>
        <dbReference type="ChEBI" id="CHEBI:49883"/>
        <label>1</label>
    </ligand>
</feature>
<feature type="binding site" evidence="9">
    <location>
        <position position="33"/>
    </location>
    <ligand>
        <name>[4Fe-4S] cluster</name>
        <dbReference type="ChEBI" id="CHEBI:49883"/>
        <label>1</label>
    </ligand>
</feature>
<comment type="catalytic activity">
    <reaction evidence="8 9">
        <text>[[Fe-S] cluster scaffold protein carrying a second [4Fe-4S](2+) cluster] + N(6)-octanoyl-L-lysyl-[protein] + 2 oxidized [2Fe-2S]-[ferredoxin] + 2 S-adenosyl-L-methionine + 4 H(+) = [[Fe-S] cluster scaffold protein] + N(6)-[(R)-dihydrolipoyl]-L-lysyl-[protein] + 4 Fe(3+) + 2 hydrogen sulfide + 2 5'-deoxyadenosine + 2 L-methionine + 2 reduced [2Fe-2S]-[ferredoxin]</text>
        <dbReference type="Rhea" id="RHEA:16585"/>
        <dbReference type="Rhea" id="RHEA-COMP:9928"/>
        <dbReference type="Rhea" id="RHEA-COMP:10000"/>
        <dbReference type="Rhea" id="RHEA-COMP:10001"/>
        <dbReference type="Rhea" id="RHEA-COMP:10475"/>
        <dbReference type="Rhea" id="RHEA-COMP:14568"/>
        <dbReference type="Rhea" id="RHEA-COMP:14569"/>
        <dbReference type="ChEBI" id="CHEBI:15378"/>
        <dbReference type="ChEBI" id="CHEBI:17319"/>
        <dbReference type="ChEBI" id="CHEBI:29034"/>
        <dbReference type="ChEBI" id="CHEBI:29919"/>
        <dbReference type="ChEBI" id="CHEBI:33722"/>
        <dbReference type="ChEBI" id="CHEBI:33737"/>
        <dbReference type="ChEBI" id="CHEBI:33738"/>
        <dbReference type="ChEBI" id="CHEBI:57844"/>
        <dbReference type="ChEBI" id="CHEBI:59789"/>
        <dbReference type="ChEBI" id="CHEBI:78809"/>
        <dbReference type="ChEBI" id="CHEBI:83100"/>
        <dbReference type="EC" id="2.8.1.8"/>
    </reaction>
</comment>
<evidence type="ECO:0000256" key="2">
    <source>
        <dbReference type="ARBA" id="ARBA00022490"/>
    </source>
</evidence>
<dbReference type="GO" id="GO:0046872">
    <property type="term" value="F:metal ion binding"/>
    <property type="evidence" value="ECO:0007669"/>
    <property type="project" value="UniProtKB-KW"/>
</dbReference>
<comment type="function">
    <text evidence="9">Catalyzes the radical-mediated insertion of two sulfur atoms into the C-6 and C-8 positions of the octanoyl moiety bound to the lipoyl domains of lipoate-dependent enzymes, thereby converting the octanoylated domains into lipoylated derivatives.</text>
</comment>
<comment type="subcellular location">
    <subcellularLocation>
        <location evidence="9">Cytoplasm</location>
    </subcellularLocation>
</comment>
<dbReference type="PANTHER" id="PTHR10949">
    <property type="entry name" value="LIPOYL SYNTHASE"/>
    <property type="match status" value="1"/>
</dbReference>
<feature type="binding site" evidence="9">
    <location>
        <position position="63"/>
    </location>
    <ligand>
        <name>[4Fe-4S] cluster</name>
        <dbReference type="ChEBI" id="CHEBI:49883"/>
        <label>2</label>
        <note>4Fe-4S-S-AdoMet</note>
    </ligand>
</feature>
<dbReference type="NCBIfam" id="TIGR00510">
    <property type="entry name" value="lipA"/>
    <property type="match status" value="1"/>
</dbReference>
<dbReference type="FunFam" id="3.20.20.70:FF:000040">
    <property type="entry name" value="Lipoyl synthase"/>
    <property type="match status" value="1"/>
</dbReference>
<gene>
    <name evidence="9 11" type="primary">lipA</name>
    <name evidence="11" type="ORF">COT42_05625</name>
</gene>
<name>A0A2H0XYX6_UNCSA</name>
<comment type="pathway">
    <text evidence="9">Protein modification; protein lipoylation via endogenous pathway; protein N(6)-(lipoyl)lysine from octanoyl-[acyl-carrier-protein]: step 2/2.</text>
</comment>
<dbReference type="NCBIfam" id="NF009544">
    <property type="entry name" value="PRK12928.1"/>
    <property type="match status" value="1"/>
</dbReference>
<keyword evidence="6 9" id="KW-0408">Iron</keyword>
<dbReference type="GO" id="GO:0051539">
    <property type="term" value="F:4 iron, 4 sulfur cluster binding"/>
    <property type="evidence" value="ECO:0007669"/>
    <property type="project" value="UniProtKB-UniRule"/>
</dbReference>
<dbReference type="SFLD" id="SFLDF00271">
    <property type="entry name" value="lipoyl_synthase"/>
    <property type="match status" value="1"/>
</dbReference>
<organism evidence="11 12">
    <name type="scientific">Candidatus Saganbacteria bacterium CG08_land_8_20_14_0_20_45_16</name>
    <dbReference type="NCBI Taxonomy" id="2014293"/>
    <lineage>
        <taxon>Bacteria</taxon>
        <taxon>Bacillati</taxon>
        <taxon>Saganbacteria</taxon>
    </lineage>
</organism>
<feature type="binding site" evidence="9">
    <location>
        <position position="59"/>
    </location>
    <ligand>
        <name>[4Fe-4S] cluster</name>
        <dbReference type="ChEBI" id="CHEBI:49883"/>
        <label>2</label>
        <note>4Fe-4S-S-AdoMet</note>
    </ligand>
</feature>
<dbReference type="SFLD" id="SFLDG01058">
    <property type="entry name" value="lipoyl_synthase_like"/>
    <property type="match status" value="1"/>
</dbReference>
<evidence type="ECO:0000256" key="5">
    <source>
        <dbReference type="ARBA" id="ARBA00022723"/>
    </source>
</evidence>
<dbReference type="CDD" id="cd01335">
    <property type="entry name" value="Radical_SAM"/>
    <property type="match status" value="1"/>
</dbReference>
<evidence type="ECO:0000256" key="1">
    <source>
        <dbReference type="ARBA" id="ARBA00022485"/>
    </source>
</evidence>
<dbReference type="GO" id="GO:0005737">
    <property type="term" value="C:cytoplasm"/>
    <property type="evidence" value="ECO:0007669"/>
    <property type="project" value="UniProtKB-SubCell"/>
</dbReference>
<dbReference type="InterPro" id="IPR058240">
    <property type="entry name" value="rSAM_sf"/>
</dbReference>
<dbReference type="Gene3D" id="3.20.20.70">
    <property type="entry name" value="Aldolase class I"/>
    <property type="match status" value="1"/>
</dbReference>
<evidence type="ECO:0000259" key="10">
    <source>
        <dbReference type="PROSITE" id="PS51918"/>
    </source>
</evidence>
<keyword evidence="2 9" id="KW-0963">Cytoplasm</keyword>
<dbReference type="GO" id="GO:0009249">
    <property type="term" value="P:protein lipoylation"/>
    <property type="evidence" value="ECO:0007669"/>
    <property type="project" value="UniProtKB-UniRule"/>
</dbReference>
<keyword evidence="5 9" id="KW-0479">Metal-binding</keyword>
<evidence type="ECO:0000256" key="9">
    <source>
        <dbReference type="HAMAP-Rule" id="MF_00206"/>
    </source>
</evidence>
<dbReference type="Pfam" id="PF04055">
    <property type="entry name" value="Radical_SAM"/>
    <property type="match status" value="1"/>
</dbReference>
<dbReference type="Proteomes" id="UP000231343">
    <property type="component" value="Unassembled WGS sequence"/>
</dbReference>
<dbReference type="PIRSF" id="PIRSF005963">
    <property type="entry name" value="Lipoyl_synth"/>
    <property type="match status" value="1"/>
</dbReference>
<sequence length="286" mass="31830">MALPDFLIKQVPKQKNIRQIRALLEDSKLHTVCESASCPNIGECFSKQTLTFMILGNVCTRNCVFCGVPKGQPMPLDPLEPERIATAVKKLGLNYAVITSVTRDDLPDGGASQFAATIFECRISNIECRFEILIPDFQGNLDALKTVLAAKPYVLNHNIETVPSLYSKIRPQANYQQSLQLLKNSKKINKNIYTKSGFMVGLGEDKGEILAVLEDLRDVQCEIVTIGQYLAPSKAHLKPVRYVTPQEFAELQQFGESLGFKKVFSGPFVRSSYHAGEIVKCTNQKD</sequence>
<dbReference type="NCBIfam" id="NF004019">
    <property type="entry name" value="PRK05481.1"/>
    <property type="match status" value="1"/>
</dbReference>
<protein>
    <recommendedName>
        <fullName evidence="9">Lipoyl synthase</fullName>
        <ecNumber evidence="9">2.8.1.8</ecNumber>
    </recommendedName>
    <alternativeName>
        <fullName evidence="9">Lip-syn</fullName>
        <shortName evidence="9">LS</shortName>
    </alternativeName>
    <alternativeName>
        <fullName evidence="9">Lipoate synthase</fullName>
    </alternativeName>
    <alternativeName>
        <fullName evidence="9">Lipoic acid synthase</fullName>
    </alternativeName>
    <alternativeName>
        <fullName evidence="9">Sulfur insertion protein LipA</fullName>
    </alternativeName>
</protein>
<feature type="binding site" evidence="9">
    <location>
        <position position="44"/>
    </location>
    <ligand>
        <name>[4Fe-4S] cluster</name>
        <dbReference type="ChEBI" id="CHEBI:49883"/>
        <label>1</label>
    </ligand>
</feature>
<feature type="binding site" evidence="9">
    <location>
        <position position="66"/>
    </location>
    <ligand>
        <name>[4Fe-4S] cluster</name>
        <dbReference type="ChEBI" id="CHEBI:49883"/>
        <label>2</label>
        <note>4Fe-4S-S-AdoMet</note>
    </ligand>
</feature>
<accession>A0A2H0XYX6</accession>
<comment type="cofactor">
    <cofactor evidence="9">
        <name>[4Fe-4S] cluster</name>
        <dbReference type="ChEBI" id="CHEBI:49883"/>
    </cofactor>
    <text evidence="9">Binds 2 [4Fe-4S] clusters per subunit. One cluster is coordinated with 3 cysteines and an exchangeable S-adenosyl-L-methionine.</text>
</comment>
<dbReference type="PANTHER" id="PTHR10949:SF0">
    <property type="entry name" value="LIPOYL SYNTHASE, MITOCHONDRIAL"/>
    <property type="match status" value="1"/>
</dbReference>
<evidence type="ECO:0000256" key="6">
    <source>
        <dbReference type="ARBA" id="ARBA00023004"/>
    </source>
</evidence>
<keyword evidence="3 9" id="KW-0808">Transferase</keyword>
<reference evidence="11 12" key="1">
    <citation type="submission" date="2017-09" db="EMBL/GenBank/DDBJ databases">
        <title>Depth-based differentiation of microbial function through sediment-hosted aquifers and enrichment of novel symbionts in the deep terrestrial subsurface.</title>
        <authorList>
            <person name="Probst A.J."/>
            <person name="Ladd B."/>
            <person name="Jarett J.K."/>
            <person name="Geller-Mcgrath D.E."/>
            <person name="Sieber C.M."/>
            <person name="Emerson J.B."/>
            <person name="Anantharaman K."/>
            <person name="Thomas B.C."/>
            <person name="Malmstrom R."/>
            <person name="Stieglmeier M."/>
            <person name="Klingl A."/>
            <person name="Woyke T."/>
            <person name="Ryan C.M."/>
            <person name="Banfield J.F."/>
        </authorList>
    </citation>
    <scope>NUCLEOTIDE SEQUENCE [LARGE SCALE GENOMIC DNA]</scope>
    <source>
        <strain evidence="11">CG08_land_8_20_14_0_20_45_16</strain>
    </source>
</reference>
<dbReference type="EMBL" id="PEYM01000087">
    <property type="protein sequence ID" value="PIS29368.1"/>
    <property type="molecule type" value="Genomic_DNA"/>
</dbReference>
<keyword evidence="7 9" id="KW-0411">Iron-sulfur</keyword>
<dbReference type="UniPathway" id="UPA00538">
    <property type="reaction ID" value="UER00593"/>
</dbReference>
<evidence type="ECO:0000256" key="3">
    <source>
        <dbReference type="ARBA" id="ARBA00022679"/>
    </source>
</evidence>
<keyword evidence="4 9" id="KW-0949">S-adenosyl-L-methionine</keyword>
<dbReference type="PROSITE" id="PS51918">
    <property type="entry name" value="RADICAL_SAM"/>
    <property type="match status" value="1"/>
</dbReference>
<comment type="caution">
    <text evidence="11">The sequence shown here is derived from an EMBL/GenBank/DDBJ whole genome shotgun (WGS) entry which is preliminary data.</text>
</comment>
<evidence type="ECO:0000256" key="7">
    <source>
        <dbReference type="ARBA" id="ARBA00023014"/>
    </source>
</evidence>
<dbReference type="HAMAP" id="MF_00206">
    <property type="entry name" value="Lipoyl_synth"/>
    <property type="match status" value="1"/>
</dbReference>
<evidence type="ECO:0000256" key="4">
    <source>
        <dbReference type="ARBA" id="ARBA00022691"/>
    </source>
</evidence>
<dbReference type="EC" id="2.8.1.8" evidence="9"/>
<dbReference type="InterPro" id="IPR007197">
    <property type="entry name" value="rSAM"/>
</dbReference>
<keyword evidence="1 9" id="KW-0004">4Fe-4S</keyword>